<dbReference type="AlphaFoldDB" id="A1ASZ0"/>
<gene>
    <name evidence="1" type="ordered locus">Ppro_2863</name>
</gene>
<dbReference type="KEGG" id="ppd:Ppro_2863"/>
<dbReference type="HOGENOM" id="CLU_067068_1_0_7"/>
<proteinExistence type="predicted"/>
<dbReference type="SUPFAM" id="SSF53756">
    <property type="entry name" value="UDP-Glycosyltransferase/glycogen phosphorylase"/>
    <property type="match status" value="1"/>
</dbReference>
<evidence type="ECO:0000313" key="1">
    <source>
        <dbReference type="EMBL" id="ABL00461.1"/>
    </source>
</evidence>
<dbReference type="PANTHER" id="PTHR39662">
    <property type="entry name" value="DUF354 DOMAIN-CONTAINING PROTEIN-RELATED"/>
    <property type="match status" value="1"/>
</dbReference>
<evidence type="ECO:0008006" key="3">
    <source>
        <dbReference type="Google" id="ProtNLM"/>
    </source>
</evidence>
<keyword evidence="2" id="KW-1185">Reference proteome</keyword>
<dbReference type="eggNOG" id="COG1817">
    <property type="taxonomic scope" value="Bacteria"/>
</dbReference>
<dbReference type="Pfam" id="PF04007">
    <property type="entry name" value="DUF354"/>
    <property type="match status" value="1"/>
</dbReference>
<dbReference type="PANTHER" id="PTHR39662:SF1">
    <property type="entry name" value="DUF354 DOMAIN-CONTAINING PROTEIN"/>
    <property type="match status" value="1"/>
</dbReference>
<evidence type="ECO:0000313" key="2">
    <source>
        <dbReference type="Proteomes" id="UP000006732"/>
    </source>
</evidence>
<dbReference type="EMBL" id="CP000482">
    <property type="protein sequence ID" value="ABL00461.1"/>
    <property type="molecule type" value="Genomic_DNA"/>
</dbReference>
<sequence>MRTALLNRSNSPGSFDFDAIRPFRQRGTKTMSVNSRILWVDLENSPHVPFFKPIIEELEKHGYRVVITARDCFQVCGLADLYGLPYTRIGRHYGKHKALKVVGAVIRALQMRNTLARPLPSLAIAHGSRSQLLAAKILHIPALQLADYEFSNKMPSFLSSDWIMVPETIPAGLHWRNTSRISTYPGIKEDVYVPTFKPQTGILSELGILEKEIVVTIRPPASEAHYHNPKSDDLFYATVNWLSGIDNLRMVVLPRNSSQAAHIGKTWPALIGEAKMVIPDRVLDGLNLIWHSDLVISGGGTMNREAAALGVPVYSIFKGEIGAVDKYLASTGRLTLLETADDITNKVLIQKWERPSSPDHNPRPALKVIVDKILELV</sequence>
<dbReference type="Proteomes" id="UP000006732">
    <property type="component" value="Chromosome"/>
</dbReference>
<protein>
    <recommendedName>
        <fullName evidence="3">DUF354 domain-containing protein</fullName>
    </recommendedName>
</protein>
<dbReference type="InterPro" id="IPR007152">
    <property type="entry name" value="DUF354"/>
</dbReference>
<name>A1ASZ0_PELPD</name>
<dbReference type="STRING" id="338966.Ppro_2863"/>
<organism evidence="1 2">
    <name type="scientific">Pelobacter propionicus (strain DSM 2379 / NBRC 103807 / OttBd1)</name>
    <dbReference type="NCBI Taxonomy" id="338966"/>
    <lineage>
        <taxon>Bacteria</taxon>
        <taxon>Pseudomonadati</taxon>
        <taxon>Thermodesulfobacteriota</taxon>
        <taxon>Desulfuromonadia</taxon>
        <taxon>Desulfuromonadales</taxon>
        <taxon>Desulfuromonadaceae</taxon>
        <taxon>Pelobacter</taxon>
    </lineage>
</organism>
<accession>A1ASZ0</accession>
<reference evidence="1 2" key="1">
    <citation type="submission" date="2006-10" db="EMBL/GenBank/DDBJ databases">
        <title>Complete sequence of chromosome of Pelobacter propionicus DSM 2379.</title>
        <authorList>
            <consortium name="US DOE Joint Genome Institute"/>
            <person name="Copeland A."/>
            <person name="Lucas S."/>
            <person name="Lapidus A."/>
            <person name="Barry K."/>
            <person name="Detter J.C."/>
            <person name="Glavina del Rio T."/>
            <person name="Hammon N."/>
            <person name="Israni S."/>
            <person name="Dalin E."/>
            <person name="Tice H."/>
            <person name="Pitluck S."/>
            <person name="Saunders E."/>
            <person name="Brettin T."/>
            <person name="Bruce D."/>
            <person name="Han C."/>
            <person name="Tapia R."/>
            <person name="Schmutz J."/>
            <person name="Larimer F."/>
            <person name="Land M."/>
            <person name="Hauser L."/>
            <person name="Kyrpides N."/>
            <person name="Kim E."/>
            <person name="Lovley D."/>
            <person name="Richardson P."/>
        </authorList>
    </citation>
    <scope>NUCLEOTIDE SEQUENCE [LARGE SCALE GENOMIC DNA]</scope>
    <source>
        <strain evidence="2">DSM 2379 / NBRC 103807 / OttBd1</strain>
    </source>
</reference>